<gene>
    <name evidence="2" type="ORF">BGZ80_003054</name>
</gene>
<keyword evidence="3" id="KW-1185">Reference proteome</keyword>
<accession>A0A9P6SX69</accession>
<evidence type="ECO:0000313" key="2">
    <source>
        <dbReference type="EMBL" id="KAG0008781.1"/>
    </source>
</evidence>
<feature type="compositionally biased region" description="Low complexity" evidence="1">
    <location>
        <begin position="132"/>
        <end position="141"/>
    </location>
</feature>
<protein>
    <submittedName>
        <fullName evidence="2">Uncharacterized protein</fullName>
    </submittedName>
</protein>
<comment type="caution">
    <text evidence="2">The sequence shown here is derived from an EMBL/GenBank/DDBJ whole genome shotgun (WGS) entry which is preliminary data.</text>
</comment>
<feature type="compositionally biased region" description="Polar residues" evidence="1">
    <location>
        <begin position="419"/>
        <end position="440"/>
    </location>
</feature>
<dbReference type="EMBL" id="JAAAID010001788">
    <property type="protein sequence ID" value="KAG0008781.1"/>
    <property type="molecule type" value="Genomic_DNA"/>
</dbReference>
<feature type="region of interest" description="Disordered" evidence="1">
    <location>
        <begin position="322"/>
        <end position="363"/>
    </location>
</feature>
<feature type="compositionally biased region" description="Basic and acidic residues" evidence="1">
    <location>
        <begin position="789"/>
        <end position="799"/>
    </location>
</feature>
<reference evidence="2" key="1">
    <citation type="journal article" date="2020" name="Fungal Divers.">
        <title>Resolving the Mortierellaceae phylogeny through synthesis of multi-gene phylogenetics and phylogenomics.</title>
        <authorList>
            <person name="Vandepol N."/>
            <person name="Liber J."/>
            <person name="Desiro A."/>
            <person name="Na H."/>
            <person name="Kennedy M."/>
            <person name="Barry K."/>
            <person name="Grigoriev I.V."/>
            <person name="Miller A.N."/>
            <person name="O'Donnell K."/>
            <person name="Stajich J.E."/>
            <person name="Bonito G."/>
        </authorList>
    </citation>
    <scope>NUCLEOTIDE SEQUENCE</scope>
    <source>
        <strain evidence="2">NRRL 2769</strain>
    </source>
</reference>
<feature type="region of interest" description="Disordered" evidence="1">
    <location>
        <begin position="381"/>
        <end position="440"/>
    </location>
</feature>
<dbReference type="Proteomes" id="UP000703661">
    <property type="component" value="Unassembled WGS sequence"/>
</dbReference>
<proteinExistence type="predicted"/>
<feature type="region of interest" description="Disordered" evidence="1">
    <location>
        <begin position="769"/>
        <end position="799"/>
    </location>
</feature>
<name>A0A9P6SX69_9FUNG</name>
<feature type="compositionally biased region" description="Low complexity" evidence="1">
    <location>
        <begin position="54"/>
        <end position="64"/>
    </location>
</feature>
<evidence type="ECO:0000256" key="1">
    <source>
        <dbReference type="SAM" id="MobiDB-lite"/>
    </source>
</evidence>
<feature type="compositionally biased region" description="Pro residues" evidence="1">
    <location>
        <begin position="392"/>
        <end position="406"/>
    </location>
</feature>
<feature type="compositionally biased region" description="Low complexity" evidence="1">
    <location>
        <begin position="10"/>
        <end position="28"/>
    </location>
</feature>
<dbReference type="AlphaFoldDB" id="A0A9P6SX69"/>
<organism evidence="2 3">
    <name type="scientific">Entomortierella chlamydospora</name>
    <dbReference type="NCBI Taxonomy" id="101097"/>
    <lineage>
        <taxon>Eukaryota</taxon>
        <taxon>Fungi</taxon>
        <taxon>Fungi incertae sedis</taxon>
        <taxon>Mucoromycota</taxon>
        <taxon>Mortierellomycotina</taxon>
        <taxon>Mortierellomycetes</taxon>
        <taxon>Mortierellales</taxon>
        <taxon>Mortierellaceae</taxon>
        <taxon>Entomortierella</taxon>
    </lineage>
</organism>
<feature type="compositionally biased region" description="Basic and acidic residues" evidence="1">
    <location>
        <begin position="85"/>
        <end position="100"/>
    </location>
</feature>
<feature type="compositionally biased region" description="Basic residues" evidence="1">
    <location>
        <begin position="287"/>
        <end position="300"/>
    </location>
</feature>
<evidence type="ECO:0000313" key="3">
    <source>
        <dbReference type="Proteomes" id="UP000703661"/>
    </source>
</evidence>
<feature type="region of interest" description="Disordered" evidence="1">
    <location>
        <begin position="464"/>
        <end position="522"/>
    </location>
</feature>
<feature type="compositionally biased region" description="Basic and acidic residues" evidence="1">
    <location>
        <begin position="230"/>
        <end position="257"/>
    </location>
</feature>
<sequence>MDKPDPPKNARLSRLTKSSRSSSASTTTERNHATDAMNQSTVTSKSNSKKMDSKSLSSSSSPRSVEFDLPETIIQEPAKKPKAKAAPEKKPTPEEVDVPRRRSLRIKFEEIEESDRTSQPLTQSTESEKSSEAGSRSSSTAGRKRQKQQKESDDESTLMTVPNISVVVPKKQKLTKAGQALNHQNQKDKISLQDDGDKENISMDATSADVPTLENVDDNADSMSSTSEKPQQRPDRSVDRFKGDGELDQSLKNHEETQIDSPQIITKPRGRPRKTLNNEEKRGSVAKSKRTAIRPLKRAPRAAELLTSPVKKKSPRALIEIFELPDEPEQEQKEQASVPTDTESKPEDSVPILDIPPEINNTNDVATLGEAADTTLATLKNSGYRTPGMAMTPPPPSFAPSTPPPNMESIEPTEGMRESTPSNDDNGFFGHSTTPVQRQAVSMQDIESAKVVVVNPMTPVRRAASSVDIEGWEDEDRRESAESRLSSPFISPSKWDLDGSSLTTSTPKSKKSPALPVPSISQKQKIKDMVGNLGSPVRHGHLNILHSPLLRSPATRKTPRTELLSPEMKRQQLIDRLENLMQEDASSEVLAVAESALKEEVKLLRRSQNKERKTAAAAAVVAEDEDVLMQESEMISNGKDNAIMMTPVKKPGMPATFDTDAPTTPISHKTPLPISTVISAIGAASRRNHHVAASPFVNTPVKKTVDLLRLEDLEATKSPIQGDKSTSIVPLELKSVNPFSGQGLIDPSPIMNGPDASAAYWERQRQIQMTRSGAVEDSQRTNSNSKTPRLHEDSKENERRLKLMKESGLSERELKMTVEEFHRVILEEQVRQLELIGEAWIQRFQEESDRVRRALLDDGAP</sequence>
<feature type="region of interest" description="Disordered" evidence="1">
    <location>
        <begin position="1"/>
        <end position="309"/>
    </location>
</feature>